<feature type="compositionally biased region" description="Basic and acidic residues" evidence="1">
    <location>
        <begin position="11"/>
        <end position="23"/>
    </location>
</feature>
<protein>
    <submittedName>
        <fullName evidence="2">Uncharacterized protein</fullName>
    </submittedName>
</protein>
<dbReference type="EMBL" id="LGTZ01000276">
    <property type="protein sequence ID" value="OJD26082.1"/>
    <property type="molecule type" value="Genomic_DNA"/>
</dbReference>
<dbReference type="OrthoDB" id="4182290at2759"/>
<sequence>MSTWTTRSRKTKESETGSEDSRRGSGSSSATALAESQLIMLFQQMYKPLGQEEVAYIWRRLEEYTDEVRWHIHKLDGFDCEVILADARTLFLYNPYCTLGIDDQNPSGTVAIQT</sequence>
<proteinExistence type="predicted"/>
<accession>A0A1J9QDC0</accession>
<dbReference type="VEuPathDB" id="FungiDB:ACJ73_02543"/>
<keyword evidence="3" id="KW-1185">Reference proteome</keyword>
<gene>
    <name evidence="2" type="ORF">ACJ73_02543</name>
</gene>
<dbReference type="AlphaFoldDB" id="A0A1J9QDC0"/>
<reference evidence="2 3" key="1">
    <citation type="submission" date="2015-08" db="EMBL/GenBank/DDBJ databases">
        <title>Emmonsia species relationships and genome sequence.</title>
        <authorList>
            <person name="Cuomo C.A."/>
            <person name="Schwartz I.S."/>
            <person name="Kenyon C."/>
            <person name="De Hoog G.S."/>
            <person name="Govender N.P."/>
            <person name="Botha A."/>
            <person name="Moreno L."/>
            <person name="De Vries M."/>
            <person name="Munoz J.F."/>
            <person name="Stielow J.B."/>
        </authorList>
    </citation>
    <scope>NUCLEOTIDE SEQUENCE [LARGE SCALE GENOMIC DNA]</scope>
    <source>
        <strain evidence="2 3">EI222</strain>
    </source>
</reference>
<dbReference type="Proteomes" id="UP000242791">
    <property type="component" value="Unassembled WGS sequence"/>
</dbReference>
<comment type="caution">
    <text evidence="2">The sequence shown here is derived from an EMBL/GenBank/DDBJ whole genome shotgun (WGS) entry which is preliminary data.</text>
</comment>
<evidence type="ECO:0000313" key="2">
    <source>
        <dbReference type="EMBL" id="OJD26082.1"/>
    </source>
</evidence>
<evidence type="ECO:0000256" key="1">
    <source>
        <dbReference type="SAM" id="MobiDB-lite"/>
    </source>
</evidence>
<name>A0A1J9QDC0_9EURO</name>
<feature type="region of interest" description="Disordered" evidence="1">
    <location>
        <begin position="1"/>
        <end position="30"/>
    </location>
</feature>
<evidence type="ECO:0000313" key="3">
    <source>
        <dbReference type="Proteomes" id="UP000242791"/>
    </source>
</evidence>
<organism evidence="2 3">
    <name type="scientific">Blastomyces percursus</name>
    <dbReference type="NCBI Taxonomy" id="1658174"/>
    <lineage>
        <taxon>Eukaryota</taxon>
        <taxon>Fungi</taxon>
        <taxon>Dikarya</taxon>
        <taxon>Ascomycota</taxon>
        <taxon>Pezizomycotina</taxon>
        <taxon>Eurotiomycetes</taxon>
        <taxon>Eurotiomycetidae</taxon>
        <taxon>Onygenales</taxon>
        <taxon>Ajellomycetaceae</taxon>
        <taxon>Blastomyces</taxon>
    </lineage>
</organism>